<dbReference type="InterPro" id="IPR018357">
    <property type="entry name" value="Hexapep_transf_CS"/>
</dbReference>
<name>A0A0B5QHS7_CLOBE</name>
<evidence type="ECO:0000313" key="3">
    <source>
        <dbReference type="EMBL" id="AJG97771.1"/>
    </source>
</evidence>
<dbReference type="STRING" id="1520.LF65_01156"/>
<dbReference type="KEGG" id="cbei:LF65_01156"/>
<dbReference type="EMBL" id="CP010086">
    <property type="protein sequence ID" value="AJG97771.1"/>
    <property type="molecule type" value="Genomic_DNA"/>
</dbReference>
<reference evidence="4" key="1">
    <citation type="submission" date="2014-12" db="EMBL/GenBank/DDBJ databases">
        <title>Genome sequence of Clostridium beijerinckii strain 59B.</title>
        <authorList>
            <person name="Little G.T."/>
            <person name="Minton N.P."/>
        </authorList>
    </citation>
    <scope>NUCLEOTIDE SEQUENCE [LARGE SCALE GENOMIC DNA]</scope>
    <source>
        <strain evidence="4">59B</strain>
    </source>
</reference>
<gene>
    <name evidence="3" type="ORF">LF65_01156</name>
</gene>
<sequence length="178" mass="19902">MIKKKIIRRICKIIFLIINKIPCREGKVAFTNFLNCIKRFLLRKVFIKVGNNANIRPNIRFILGRNISIGNNSSIGYRCYLQDGAQITIGDDVMMGPEVKIYTTNHGTSKDKIMRLQPSVHRPVKIGDDVWIGHNVIILPNVTIGKGAVLGAGAIITKDVEEYAIVGGSPARVLKYRE</sequence>
<dbReference type="GO" id="GO:0016740">
    <property type="term" value="F:transferase activity"/>
    <property type="evidence" value="ECO:0007669"/>
    <property type="project" value="UniProtKB-KW"/>
</dbReference>
<dbReference type="SUPFAM" id="SSF51161">
    <property type="entry name" value="Trimeric LpxA-like enzymes"/>
    <property type="match status" value="1"/>
</dbReference>
<dbReference type="Pfam" id="PF14602">
    <property type="entry name" value="Hexapep_2"/>
    <property type="match status" value="1"/>
</dbReference>
<evidence type="ECO:0000313" key="4">
    <source>
        <dbReference type="Proteomes" id="UP000031866"/>
    </source>
</evidence>
<evidence type="ECO:0008006" key="5">
    <source>
        <dbReference type="Google" id="ProtNLM"/>
    </source>
</evidence>
<evidence type="ECO:0000256" key="2">
    <source>
        <dbReference type="ARBA" id="ARBA00022737"/>
    </source>
</evidence>
<dbReference type="OrthoDB" id="9801697at2"/>
<organism evidence="3 4">
    <name type="scientific">Clostridium beijerinckii</name>
    <name type="common">Clostridium MP</name>
    <dbReference type="NCBI Taxonomy" id="1520"/>
    <lineage>
        <taxon>Bacteria</taxon>
        <taxon>Bacillati</taxon>
        <taxon>Bacillota</taxon>
        <taxon>Clostridia</taxon>
        <taxon>Eubacteriales</taxon>
        <taxon>Clostridiaceae</taxon>
        <taxon>Clostridium</taxon>
    </lineage>
</organism>
<proteinExistence type="predicted"/>
<dbReference type="PROSITE" id="PS00101">
    <property type="entry name" value="HEXAPEP_TRANSFERASES"/>
    <property type="match status" value="1"/>
</dbReference>
<keyword evidence="1" id="KW-0808">Transferase</keyword>
<dbReference type="InterPro" id="IPR051159">
    <property type="entry name" value="Hexapeptide_acetyltransf"/>
</dbReference>
<evidence type="ECO:0000256" key="1">
    <source>
        <dbReference type="ARBA" id="ARBA00022679"/>
    </source>
</evidence>
<dbReference type="InterPro" id="IPR011004">
    <property type="entry name" value="Trimer_LpxA-like_sf"/>
</dbReference>
<dbReference type="PANTHER" id="PTHR23416">
    <property type="entry name" value="SIALIC ACID SYNTHASE-RELATED"/>
    <property type="match status" value="1"/>
</dbReference>
<accession>A0A0B5QHS7</accession>
<dbReference type="Proteomes" id="UP000031866">
    <property type="component" value="Chromosome"/>
</dbReference>
<dbReference type="Gene3D" id="2.160.10.10">
    <property type="entry name" value="Hexapeptide repeat proteins"/>
    <property type="match status" value="1"/>
</dbReference>
<keyword evidence="2" id="KW-0677">Repeat</keyword>
<dbReference type="PANTHER" id="PTHR23416:SF78">
    <property type="entry name" value="LIPOPOLYSACCHARIDE BIOSYNTHESIS O-ACETYL TRANSFERASE WBBJ-RELATED"/>
    <property type="match status" value="1"/>
</dbReference>
<dbReference type="AlphaFoldDB" id="A0A0B5QHS7"/>
<dbReference type="InterPro" id="IPR001451">
    <property type="entry name" value="Hexapep"/>
</dbReference>
<dbReference type="Pfam" id="PF00132">
    <property type="entry name" value="Hexapep"/>
    <property type="match status" value="1"/>
</dbReference>
<protein>
    <recommendedName>
        <fullName evidence="5">Galactoside O-acetyltransferase</fullName>
    </recommendedName>
</protein>